<evidence type="ECO:0000313" key="14">
    <source>
        <dbReference type="Proteomes" id="UP001053296"/>
    </source>
</evidence>
<gene>
    <name evidence="12 13" type="primary">lpxC</name>
    <name evidence="13" type="ORF">PSDVSF_06520</name>
</gene>
<dbReference type="PANTHER" id="PTHR33694">
    <property type="entry name" value="UDP-3-O-ACYL-N-ACETYLGLUCOSAMINE DEACETYLASE 1, MITOCHONDRIAL-RELATED"/>
    <property type="match status" value="1"/>
</dbReference>
<dbReference type="InterPro" id="IPR011334">
    <property type="entry name" value="UDP-acyl_GlcNac_deAcase_C"/>
</dbReference>
<evidence type="ECO:0000256" key="9">
    <source>
        <dbReference type="ARBA" id="ARBA00022833"/>
    </source>
</evidence>
<reference evidence="13" key="1">
    <citation type="journal article" date="2022" name="Arch. Microbiol.">
        <title>Pseudodesulfovibrio sediminis sp. nov., a mesophilic and neutrophilic sulfate-reducing bacterium isolated from sediment of a brackish lake.</title>
        <authorList>
            <person name="Takahashi A."/>
            <person name="Kojima H."/>
            <person name="Watanabe M."/>
            <person name="Fukui M."/>
        </authorList>
    </citation>
    <scope>NUCLEOTIDE SEQUENCE</scope>
    <source>
        <strain evidence="13">SF6</strain>
    </source>
</reference>
<keyword evidence="5 12" id="KW-0444">Lipid biosynthesis</keyword>
<keyword evidence="7 12" id="KW-0479">Metal-binding</keyword>
<protein>
    <recommendedName>
        <fullName evidence="4 12">UDP-3-O-acyl-N-acetylglucosamine deacetylase</fullName>
        <shortName evidence="12">UDP-3-O-acyl-GlcNAc deacetylase</shortName>
        <ecNumber evidence="4 12">3.5.1.108</ecNumber>
    </recommendedName>
    <alternativeName>
        <fullName evidence="12">UDP-3-O-[R-3-hydroxymyristoyl]-N-acetylglucosamine deacetylase</fullName>
    </alternativeName>
</protein>
<feature type="binding site" evidence="12">
    <location>
        <position position="77"/>
    </location>
    <ligand>
        <name>Zn(2+)</name>
        <dbReference type="ChEBI" id="CHEBI:29105"/>
    </ligand>
</feature>
<name>A0ABN6EQF1_9BACT</name>
<dbReference type="EMBL" id="AP024485">
    <property type="protein sequence ID" value="BCS87410.1"/>
    <property type="molecule type" value="Genomic_DNA"/>
</dbReference>
<dbReference type="SUPFAM" id="SSF54211">
    <property type="entry name" value="Ribosomal protein S5 domain 2-like"/>
    <property type="match status" value="2"/>
</dbReference>
<comment type="similarity">
    <text evidence="12">Belongs to the LpxC family.</text>
</comment>
<evidence type="ECO:0000256" key="12">
    <source>
        <dbReference type="HAMAP-Rule" id="MF_00388"/>
    </source>
</evidence>
<evidence type="ECO:0000256" key="5">
    <source>
        <dbReference type="ARBA" id="ARBA00022516"/>
    </source>
</evidence>
<proteinExistence type="inferred from homology"/>
<feature type="active site" description="Proton donor" evidence="12">
    <location>
        <position position="261"/>
    </location>
</feature>
<keyword evidence="8 12" id="KW-0378">Hydrolase</keyword>
<dbReference type="HAMAP" id="MF_00388">
    <property type="entry name" value="LpxC"/>
    <property type="match status" value="1"/>
</dbReference>
<dbReference type="Proteomes" id="UP001053296">
    <property type="component" value="Chromosome"/>
</dbReference>
<sequence>MSQTTIHKSVRCTGIGLHSGKQVELVLRPAAEDTGILFSLRNGTGSIFMTPAPSLVVATSLATVLGDGHEAVATVEHLLAAVSGMGIDNIHIEVSGRELPIMDGSAASFVYLLKQAGVRKLNKARKVIAIKKVVEFEKDGKYIKAKPFDGLCIDYTIDFAHPLIGRQQMTLEVTPETFARDIAKARTFGFLKEVDYLHANGLALGGSLDNAVVLDEYGVLNAEGLRFKDEFVRHKLLDFVGDMAILGSPLHGHFEVFASGHALNNEFLRHLDENREMYLEEKTLPQPVVGEEVFGSEGEQPVTAVA</sequence>
<evidence type="ECO:0000256" key="11">
    <source>
        <dbReference type="ARBA" id="ARBA00024535"/>
    </source>
</evidence>
<comment type="catalytic activity">
    <reaction evidence="11 12">
        <text>a UDP-3-O-[(3R)-3-hydroxyacyl]-N-acetyl-alpha-D-glucosamine + H2O = a UDP-3-O-[(3R)-3-hydroxyacyl]-alpha-D-glucosamine + acetate</text>
        <dbReference type="Rhea" id="RHEA:67816"/>
        <dbReference type="ChEBI" id="CHEBI:15377"/>
        <dbReference type="ChEBI" id="CHEBI:30089"/>
        <dbReference type="ChEBI" id="CHEBI:137740"/>
        <dbReference type="ChEBI" id="CHEBI:173225"/>
        <dbReference type="EC" id="3.5.1.108"/>
    </reaction>
</comment>
<evidence type="ECO:0000256" key="4">
    <source>
        <dbReference type="ARBA" id="ARBA00012745"/>
    </source>
</evidence>
<dbReference type="InterPro" id="IPR015870">
    <property type="entry name" value="UDP-acyl_N-AcGlcN_deAcase_N"/>
</dbReference>
<dbReference type="Gene3D" id="3.30.230.20">
    <property type="entry name" value="lpxc deacetylase, domain 1"/>
    <property type="match status" value="1"/>
</dbReference>
<comment type="function">
    <text evidence="2 12">Catalyzes the hydrolysis of UDP-3-O-myristoyl-N-acetylglucosamine to form UDP-3-O-myristoylglucosamine and acetate, the committed step in lipid A biosynthesis.</text>
</comment>
<evidence type="ECO:0000256" key="2">
    <source>
        <dbReference type="ARBA" id="ARBA00002923"/>
    </source>
</evidence>
<dbReference type="NCBIfam" id="TIGR00325">
    <property type="entry name" value="lpxC"/>
    <property type="match status" value="1"/>
</dbReference>
<dbReference type="Gene3D" id="3.30.1700.10">
    <property type="entry name" value="lpxc deacetylase, domain 2"/>
    <property type="match status" value="1"/>
</dbReference>
<keyword evidence="6 12" id="KW-0441">Lipid A biosynthesis</keyword>
<comment type="pathway">
    <text evidence="3 12">Glycolipid biosynthesis; lipid IV(A) biosynthesis; lipid IV(A) from (3R)-3-hydroxytetradecanoyl-[acyl-carrier-protein] and UDP-N-acetyl-alpha-D-glucosamine: step 2/6.</text>
</comment>
<evidence type="ECO:0000256" key="6">
    <source>
        <dbReference type="ARBA" id="ARBA00022556"/>
    </source>
</evidence>
<evidence type="ECO:0000256" key="8">
    <source>
        <dbReference type="ARBA" id="ARBA00022801"/>
    </source>
</evidence>
<organism evidence="13 14">
    <name type="scientific">Pseudodesulfovibrio sediminis</name>
    <dbReference type="NCBI Taxonomy" id="2810563"/>
    <lineage>
        <taxon>Bacteria</taxon>
        <taxon>Pseudomonadati</taxon>
        <taxon>Thermodesulfobacteriota</taxon>
        <taxon>Desulfovibrionia</taxon>
        <taxon>Desulfovibrionales</taxon>
        <taxon>Desulfovibrionaceae</taxon>
    </lineage>
</organism>
<dbReference type="Pfam" id="PF03331">
    <property type="entry name" value="LpxC"/>
    <property type="match status" value="1"/>
</dbReference>
<keyword evidence="14" id="KW-1185">Reference proteome</keyword>
<feature type="binding site" evidence="12">
    <location>
        <position position="238"/>
    </location>
    <ligand>
        <name>Zn(2+)</name>
        <dbReference type="ChEBI" id="CHEBI:29105"/>
    </ligand>
</feature>
<evidence type="ECO:0000256" key="10">
    <source>
        <dbReference type="ARBA" id="ARBA00023098"/>
    </source>
</evidence>
<comment type="cofactor">
    <cofactor evidence="1 12">
        <name>Zn(2+)</name>
        <dbReference type="ChEBI" id="CHEBI:29105"/>
    </cofactor>
</comment>
<evidence type="ECO:0000256" key="7">
    <source>
        <dbReference type="ARBA" id="ARBA00022723"/>
    </source>
</evidence>
<dbReference type="EC" id="3.5.1.108" evidence="4 12"/>
<dbReference type="InterPro" id="IPR004463">
    <property type="entry name" value="UDP-acyl_GlcNac_deAcase"/>
</dbReference>
<keyword evidence="10 12" id="KW-0443">Lipid metabolism</keyword>
<accession>A0ABN6EQF1</accession>
<dbReference type="InterPro" id="IPR020568">
    <property type="entry name" value="Ribosomal_Su5_D2-typ_SF"/>
</dbReference>
<feature type="binding site" evidence="12">
    <location>
        <position position="234"/>
    </location>
    <ligand>
        <name>Zn(2+)</name>
        <dbReference type="ChEBI" id="CHEBI:29105"/>
    </ligand>
</feature>
<evidence type="ECO:0000256" key="3">
    <source>
        <dbReference type="ARBA" id="ARBA00005002"/>
    </source>
</evidence>
<evidence type="ECO:0000313" key="13">
    <source>
        <dbReference type="EMBL" id="BCS87410.1"/>
    </source>
</evidence>
<dbReference type="RefSeq" id="WP_229593653.1">
    <property type="nucleotide sequence ID" value="NZ_AP024485.1"/>
</dbReference>
<keyword evidence="9 12" id="KW-0862">Zinc</keyword>
<dbReference type="PANTHER" id="PTHR33694:SF1">
    <property type="entry name" value="UDP-3-O-ACYL-N-ACETYLGLUCOSAMINE DEACETYLASE 1, MITOCHONDRIAL-RELATED"/>
    <property type="match status" value="1"/>
</dbReference>
<evidence type="ECO:0000256" key="1">
    <source>
        <dbReference type="ARBA" id="ARBA00001947"/>
    </source>
</evidence>